<dbReference type="Pfam" id="PF05524">
    <property type="entry name" value="PEP-utilisers_N"/>
    <property type="match status" value="1"/>
</dbReference>
<organism evidence="25 26">
    <name type="scientific">Akkermansia muciniphila</name>
    <dbReference type="NCBI Taxonomy" id="239935"/>
    <lineage>
        <taxon>Bacteria</taxon>
        <taxon>Pseudomonadati</taxon>
        <taxon>Verrucomicrobiota</taxon>
        <taxon>Verrucomicrobiia</taxon>
        <taxon>Verrucomicrobiales</taxon>
        <taxon>Akkermansiaceae</taxon>
        <taxon>Akkermansia</taxon>
    </lineage>
</organism>
<evidence type="ECO:0000256" key="17">
    <source>
        <dbReference type="PIRNR" id="PIRNR000732"/>
    </source>
</evidence>
<feature type="domain" description="Phosphotransferase system enzyme I N-terminal" evidence="24">
    <location>
        <begin position="14"/>
        <end position="136"/>
    </location>
</feature>
<evidence type="ECO:0000313" key="26">
    <source>
        <dbReference type="Proteomes" id="UP000236000"/>
    </source>
</evidence>
<dbReference type="SUPFAM" id="SSF51621">
    <property type="entry name" value="Phosphoenolpyruvate/pyruvate domain"/>
    <property type="match status" value="1"/>
</dbReference>
<evidence type="ECO:0000256" key="8">
    <source>
        <dbReference type="ARBA" id="ARBA00022448"/>
    </source>
</evidence>
<evidence type="ECO:0000256" key="9">
    <source>
        <dbReference type="ARBA" id="ARBA00022490"/>
    </source>
</evidence>
<protein>
    <recommendedName>
        <fullName evidence="7 17">Phosphoenolpyruvate-protein phosphotransferase</fullName>
        <ecNumber evidence="6 17">2.7.3.9</ecNumber>
    </recommendedName>
    <alternativeName>
        <fullName evidence="16 17">Phosphotransferase system, enzyme I</fullName>
    </alternativeName>
</protein>
<comment type="function">
    <text evidence="3 17">General (non sugar-specific) component of the phosphoenolpyruvate-dependent sugar phosphotransferase system (sugar PTS). This major carbohydrate active-transport system catalyzes the phosphorylation of incoming sugar substrates concomitantly with their translocation across the cell membrane. Enzyme I transfers the phosphoryl group from phosphoenolpyruvate (PEP) to the phosphoryl carrier protein (HPr).</text>
</comment>
<dbReference type="PROSITE" id="PS00742">
    <property type="entry name" value="PEP_ENZYMES_2"/>
    <property type="match status" value="1"/>
</dbReference>
<keyword evidence="9 17" id="KW-0963">Cytoplasm</keyword>
<keyword evidence="11 17" id="KW-0808">Transferase</keyword>
<keyword evidence="8 17" id="KW-0813">Transport</keyword>
<dbReference type="Gene3D" id="1.10.274.10">
    <property type="entry name" value="PtsI, HPr-binding domain"/>
    <property type="match status" value="1"/>
</dbReference>
<keyword evidence="13 17" id="KW-0479">Metal-binding</keyword>
<dbReference type="RefSeq" id="WP_102715617.1">
    <property type="nucleotide sequence ID" value="NZ_PJKA01000013.1"/>
</dbReference>
<evidence type="ECO:0000256" key="4">
    <source>
        <dbReference type="ARBA" id="ARBA00004496"/>
    </source>
</evidence>
<evidence type="ECO:0000256" key="5">
    <source>
        <dbReference type="ARBA" id="ARBA00007837"/>
    </source>
</evidence>
<dbReference type="InterPro" id="IPR008279">
    <property type="entry name" value="PEP-util_enz_mobile_dom"/>
</dbReference>
<feature type="binding site" evidence="19">
    <location>
        <position position="482"/>
    </location>
    <ligand>
        <name>phosphoenolpyruvate</name>
        <dbReference type="ChEBI" id="CHEBI:58702"/>
    </ligand>
</feature>
<dbReference type="InterPro" id="IPR036618">
    <property type="entry name" value="PtsI_HPr-bd_sf"/>
</dbReference>
<dbReference type="InterPro" id="IPR036637">
    <property type="entry name" value="Phosphohistidine_dom_sf"/>
</dbReference>
<feature type="active site" description="Tele-phosphohistidine intermediate" evidence="18">
    <location>
        <position position="204"/>
    </location>
</feature>
<evidence type="ECO:0000256" key="19">
    <source>
        <dbReference type="PIRSR" id="PIRSR000732-2"/>
    </source>
</evidence>
<dbReference type="GO" id="GO:0008965">
    <property type="term" value="F:phosphoenolpyruvate-protein phosphotransferase activity"/>
    <property type="evidence" value="ECO:0007669"/>
    <property type="project" value="UniProtKB-EC"/>
</dbReference>
<evidence type="ECO:0000256" key="2">
    <source>
        <dbReference type="ARBA" id="ARBA00001946"/>
    </source>
</evidence>
<keyword evidence="14 17" id="KW-0418">Kinase</keyword>
<dbReference type="Proteomes" id="UP000236000">
    <property type="component" value="Unassembled WGS sequence"/>
</dbReference>
<sequence length="595" mass="66153">MIQDPISTEETWLQGIPVSPGIALGKIKIQISGSKEPVAYEISPEEVDAELVRFHQALQATAEQIRALRERMIQISGEKDASIFDAHILLLQDKVILQQVQTELLRRHQNVEHIFYVVMQNYMEVLRRVDDPYLRAKTADMEDVMQRVINNLRSTEPLEDEEEEEEEEEAQVLVAYDLTPSDTAAMDASLVHGFATEIGSSVSHTAILARSMGIPAVVGLDQALLKVESHAPAILDGYKGVLILKPTQETVEYYNRLQVEKEKAYKALEALRDLPTITRDGRNIRLSVNVEFPHEYSGIKEVGAEGVGLFRTEFFLLGNPAGMPDEEEQTRYYKKLAEGCAPHGVIFRTLDAGGDKLPCERLCTPEPNPFLGWRGIRVSLSRPELFKQQLRAILRACADTPGCGIMFPMISGYTEVITAKHLLQECREELEEKNIPYARDLKVGIMIEVPSAAIMTDVLAREVDFFSVGTNDLTQYTIAVDRVNNRVANMFRPTHPAVVRIIGMTITAGEKACVPTAICGEMAGDITLLPLLIGLGATSISVGVHLVPIIRYAIRNLDYGKCREMAQLALNAPNSRTIVDLSTALARQSYPALFE</sequence>
<dbReference type="EC" id="2.7.3.9" evidence="6 17"/>
<keyword evidence="10 17" id="KW-0762">Sugar transport</keyword>
<comment type="caution">
    <text evidence="25">The sequence shown here is derived from an EMBL/GenBank/DDBJ whole genome shotgun (WGS) entry which is preliminary data.</text>
</comment>
<dbReference type="SUPFAM" id="SSF52009">
    <property type="entry name" value="Phosphohistidine domain"/>
    <property type="match status" value="1"/>
</dbReference>
<accession>A0A2N8HBL5</accession>
<dbReference type="GO" id="GO:0009401">
    <property type="term" value="P:phosphoenolpyruvate-dependent sugar phosphotransferase system"/>
    <property type="evidence" value="ECO:0007669"/>
    <property type="project" value="UniProtKB-KW"/>
</dbReference>
<evidence type="ECO:0000256" key="15">
    <source>
        <dbReference type="ARBA" id="ARBA00022842"/>
    </source>
</evidence>
<reference evidence="25 26" key="1">
    <citation type="journal article" date="2017" name="BMC Genomics">
        <title>Genome sequencing of 39 Akkermansia muciniphila isolates reveals its population structure, genomic and functional diverisity, and global distribution in mammalian gut microbiotas.</title>
        <authorList>
            <person name="Guo X."/>
            <person name="Li S."/>
            <person name="Zhang J."/>
            <person name="Wu F."/>
            <person name="Li X."/>
            <person name="Wu D."/>
            <person name="Zhang M."/>
            <person name="Ou Z."/>
            <person name="Jie Z."/>
            <person name="Yan Q."/>
            <person name="Li P."/>
            <person name="Yi J."/>
            <person name="Peng Y."/>
        </authorList>
    </citation>
    <scope>NUCLEOTIDE SEQUENCE [LARGE SCALE GENOMIC DNA]</scope>
    <source>
        <strain evidence="25 26">GP24</strain>
    </source>
</reference>
<feature type="binding site" evidence="20">
    <location>
        <position position="448"/>
    </location>
    <ligand>
        <name>Mg(2+)</name>
        <dbReference type="ChEBI" id="CHEBI:18420"/>
    </ligand>
</feature>
<feature type="binding site" evidence="19">
    <location>
        <position position="311"/>
    </location>
    <ligand>
        <name>phosphoenolpyruvate</name>
        <dbReference type="ChEBI" id="CHEBI:58702"/>
    </ligand>
</feature>
<evidence type="ECO:0000256" key="20">
    <source>
        <dbReference type="PIRSR" id="PIRSR000732-3"/>
    </source>
</evidence>
<dbReference type="PANTHER" id="PTHR46244">
    <property type="entry name" value="PHOSPHOENOLPYRUVATE-PROTEIN PHOSPHOTRANSFERASE"/>
    <property type="match status" value="1"/>
</dbReference>
<feature type="transmembrane region" description="Helical" evidence="21">
    <location>
        <begin position="528"/>
        <end position="554"/>
    </location>
</feature>
<dbReference type="GO" id="GO:0046872">
    <property type="term" value="F:metal ion binding"/>
    <property type="evidence" value="ECO:0007669"/>
    <property type="project" value="UniProtKB-KW"/>
</dbReference>
<dbReference type="SUPFAM" id="SSF47831">
    <property type="entry name" value="Enzyme I of the PEP:sugar phosphotransferase system HPr-binding (sub)domain"/>
    <property type="match status" value="1"/>
</dbReference>
<evidence type="ECO:0000313" key="25">
    <source>
        <dbReference type="EMBL" id="PNC17247.1"/>
    </source>
</evidence>
<evidence type="ECO:0000256" key="6">
    <source>
        <dbReference type="ARBA" id="ARBA00012232"/>
    </source>
</evidence>
<dbReference type="InterPro" id="IPR006318">
    <property type="entry name" value="PTS_EI-like"/>
</dbReference>
<feature type="active site" description="Proton donor" evidence="18">
    <location>
        <position position="519"/>
    </location>
</feature>
<feature type="domain" description="PEP-utilising enzyme C-terminal" evidence="23">
    <location>
        <begin position="268"/>
        <end position="558"/>
    </location>
</feature>
<evidence type="ECO:0000256" key="7">
    <source>
        <dbReference type="ARBA" id="ARBA00016544"/>
    </source>
</evidence>
<dbReference type="Pfam" id="PF02896">
    <property type="entry name" value="PEP-utilizers_C"/>
    <property type="match status" value="1"/>
</dbReference>
<dbReference type="InterPro" id="IPR050499">
    <property type="entry name" value="PEP-utilizing_PTS_enzyme"/>
</dbReference>
<dbReference type="NCBIfam" id="TIGR01417">
    <property type="entry name" value="PTS_I_fam"/>
    <property type="match status" value="1"/>
</dbReference>
<dbReference type="InterPro" id="IPR008731">
    <property type="entry name" value="PTS_EIN"/>
</dbReference>
<keyword evidence="12 17" id="KW-0598">Phosphotransferase system</keyword>
<evidence type="ECO:0000256" key="13">
    <source>
        <dbReference type="ARBA" id="ARBA00022723"/>
    </source>
</evidence>
<dbReference type="OrthoDB" id="9765468at2"/>
<evidence type="ECO:0000256" key="11">
    <source>
        <dbReference type="ARBA" id="ARBA00022679"/>
    </source>
</evidence>
<comment type="cofactor">
    <cofactor evidence="2 17 20">
        <name>Mg(2+)</name>
        <dbReference type="ChEBI" id="CHEBI:18420"/>
    </cofactor>
</comment>
<gene>
    <name evidence="25" type="primary">ptsP</name>
    <name evidence="25" type="ORF">CXU22_11560</name>
</gene>
<keyword evidence="21" id="KW-0812">Transmembrane</keyword>
<evidence type="ECO:0000256" key="16">
    <source>
        <dbReference type="ARBA" id="ARBA00033235"/>
    </source>
</evidence>
<evidence type="ECO:0000259" key="24">
    <source>
        <dbReference type="Pfam" id="PF05524"/>
    </source>
</evidence>
<comment type="catalytic activity">
    <reaction evidence="1 17">
        <text>L-histidyl-[protein] + phosphoenolpyruvate = N(pros)-phospho-L-histidyl-[protein] + pyruvate</text>
        <dbReference type="Rhea" id="RHEA:23880"/>
        <dbReference type="Rhea" id="RHEA-COMP:9745"/>
        <dbReference type="Rhea" id="RHEA-COMP:9746"/>
        <dbReference type="ChEBI" id="CHEBI:15361"/>
        <dbReference type="ChEBI" id="CHEBI:29979"/>
        <dbReference type="ChEBI" id="CHEBI:58702"/>
        <dbReference type="ChEBI" id="CHEBI:64837"/>
        <dbReference type="EC" id="2.7.3.9"/>
    </reaction>
</comment>
<dbReference type="PRINTS" id="PR01736">
    <property type="entry name" value="PHPHTRNFRASE"/>
</dbReference>
<dbReference type="InterPro" id="IPR040442">
    <property type="entry name" value="Pyrv_kinase-like_dom_sf"/>
</dbReference>
<dbReference type="AlphaFoldDB" id="A0A2N8HBL5"/>
<dbReference type="InterPro" id="IPR015813">
    <property type="entry name" value="Pyrv/PenolPyrv_kinase-like_dom"/>
</dbReference>
<evidence type="ECO:0000259" key="23">
    <source>
        <dbReference type="Pfam" id="PF02896"/>
    </source>
</evidence>
<keyword evidence="15 17" id="KW-0460">Magnesium</keyword>
<dbReference type="InterPro" id="IPR023151">
    <property type="entry name" value="PEP_util_CS"/>
</dbReference>
<evidence type="ECO:0000256" key="3">
    <source>
        <dbReference type="ARBA" id="ARBA00002728"/>
    </source>
</evidence>
<evidence type="ECO:0000256" key="18">
    <source>
        <dbReference type="PIRSR" id="PIRSR000732-1"/>
    </source>
</evidence>
<dbReference type="InterPro" id="IPR000121">
    <property type="entry name" value="PEP_util_C"/>
</dbReference>
<evidence type="ECO:0000256" key="14">
    <source>
        <dbReference type="ARBA" id="ARBA00022777"/>
    </source>
</evidence>
<dbReference type="PANTHER" id="PTHR46244:SF3">
    <property type="entry name" value="PHOSPHOENOLPYRUVATE-PROTEIN PHOSPHOTRANSFERASE"/>
    <property type="match status" value="1"/>
</dbReference>
<feature type="binding site" evidence="20">
    <location>
        <position position="472"/>
    </location>
    <ligand>
        <name>Mg(2+)</name>
        <dbReference type="ChEBI" id="CHEBI:18420"/>
    </ligand>
</feature>
<evidence type="ECO:0000256" key="1">
    <source>
        <dbReference type="ARBA" id="ARBA00000683"/>
    </source>
</evidence>
<feature type="domain" description="PEP-utilising enzyme mobile" evidence="22">
    <location>
        <begin position="169"/>
        <end position="240"/>
    </location>
</feature>
<dbReference type="Gene3D" id="3.50.30.10">
    <property type="entry name" value="Phosphohistidine domain"/>
    <property type="match status" value="1"/>
</dbReference>
<dbReference type="PIRSF" id="PIRSF000732">
    <property type="entry name" value="PTS_enzyme_I"/>
    <property type="match status" value="1"/>
</dbReference>
<evidence type="ECO:0000259" key="22">
    <source>
        <dbReference type="Pfam" id="PF00391"/>
    </source>
</evidence>
<dbReference type="GO" id="GO:0005737">
    <property type="term" value="C:cytoplasm"/>
    <property type="evidence" value="ECO:0007669"/>
    <property type="project" value="UniProtKB-SubCell"/>
</dbReference>
<dbReference type="EMBL" id="PJKA01000013">
    <property type="protein sequence ID" value="PNC17247.1"/>
    <property type="molecule type" value="Genomic_DNA"/>
</dbReference>
<comment type="similarity">
    <text evidence="5 17">Belongs to the PEP-utilizing enzyme family.</text>
</comment>
<dbReference type="InterPro" id="IPR024692">
    <property type="entry name" value="PTS_EI"/>
</dbReference>
<proteinExistence type="inferred from homology"/>
<keyword evidence="21" id="KW-0472">Membrane</keyword>
<dbReference type="Gene3D" id="3.20.20.60">
    <property type="entry name" value="Phosphoenolpyruvate-binding domains"/>
    <property type="match status" value="1"/>
</dbReference>
<dbReference type="GO" id="GO:0016301">
    <property type="term" value="F:kinase activity"/>
    <property type="evidence" value="ECO:0007669"/>
    <property type="project" value="UniProtKB-KW"/>
</dbReference>
<evidence type="ECO:0000256" key="10">
    <source>
        <dbReference type="ARBA" id="ARBA00022597"/>
    </source>
</evidence>
<feature type="binding site" evidence="19">
    <location>
        <begin position="471"/>
        <end position="472"/>
    </location>
    <ligand>
        <name>phosphoenolpyruvate</name>
        <dbReference type="ChEBI" id="CHEBI:58702"/>
    </ligand>
</feature>
<evidence type="ECO:0000256" key="12">
    <source>
        <dbReference type="ARBA" id="ARBA00022683"/>
    </source>
</evidence>
<keyword evidence="21" id="KW-1133">Transmembrane helix</keyword>
<keyword evidence="25" id="KW-0670">Pyruvate</keyword>
<dbReference type="Pfam" id="PF00391">
    <property type="entry name" value="PEP-utilizers"/>
    <property type="match status" value="1"/>
</dbReference>
<feature type="binding site" evidence="19">
    <location>
        <position position="348"/>
    </location>
    <ligand>
        <name>phosphoenolpyruvate</name>
        <dbReference type="ChEBI" id="CHEBI:58702"/>
    </ligand>
</feature>
<comment type="subcellular location">
    <subcellularLocation>
        <location evidence="4 17">Cytoplasm</location>
    </subcellularLocation>
</comment>
<evidence type="ECO:0000256" key="21">
    <source>
        <dbReference type="SAM" id="Phobius"/>
    </source>
</evidence>
<name>A0A2N8HBL5_9BACT</name>